<feature type="transmembrane region" description="Helical" evidence="1">
    <location>
        <begin position="216"/>
        <end position="233"/>
    </location>
</feature>
<feature type="transmembrane region" description="Helical" evidence="1">
    <location>
        <begin position="341"/>
        <end position="360"/>
    </location>
</feature>
<keyword evidence="1" id="KW-0812">Transmembrane</keyword>
<accession>A0A917CJA6</accession>
<dbReference type="EMBL" id="BMCU01000001">
    <property type="protein sequence ID" value="GGF90190.1"/>
    <property type="molecule type" value="Genomic_DNA"/>
</dbReference>
<feature type="transmembrane region" description="Helical" evidence="1">
    <location>
        <begin position="119"/>
        <end position="138"/>
    </location>
</feature>
<sequence length="584" mass="62376">MSSGTALLPKTGHDSVTVVPERSRDWSVAAAFTVLAVAVMHNQWQHLGDGYLRNSGQDQTMWEWFFAVAAHSVTHLDNPVFSNLQNTPLGVNLMANTAMLGLSIPLAPITLLFGPTATFTLALTLGLATTAFGWYFLFSRTVVQSRVAAALGGLLCGFGPGMISHANAHPNFVFLGVLPLITLLLVRITQGLRIKRNAVFVGLLTAWQVMMGEEPLLIFAITLAVFGVVFYLGHPRAIVPAMRRLIPAGLVAAVITAALIAVPLWWQFYGPQSYKFLDHNLRANDLKSITSLPPQSLGGRIWPGPDYSINLTEQNAYFGVPLLVLSAVCAVYLWRSSAARAATITALVVGVLSLGPVLTVDGVATDVTLPGKKLHTYPLLESVLETRYALAAVPVLALLVALATDRVLRRGAASKALWTVALLVALVPLVPVPPPVAAKDPAPAFFADGAWRDYVSDGSVVTVPLPGTSDASPLRWQYESNFDFPIAAGYFVGPGAKDPEEAKYGAVDRQTAILLGGVADSGDVVAPTPEQMATARTDLEFWNADVVVLPPGKNVGALRETLNDLLGFAGAHVDGSWVWDVRGR</sequence>
<feature type="transmembrane region" description="Helical" evidence="1">
    <location>
        <begin position="172"/>
        <end position="189"/>
    </location>
</feature>
<keyword evidence="1" id="KW-0472">Membrane</keyword>
<keyword evidence="3" id="KW-0808">Transferase</keyword>
<comment type="caution">
    <text evidence="3">The sequence shown here is derived from an EMBL/GenBank/DDBJ whole genome shotgun (WGS) entry which is preliminary data.</text>
</comment>
<protein>
    <submittedName>
        <fullName evidence="3">Glycosyl transferase</fullName>
    </submittedName>
</protein>
<feature type="domain" description="Membrane protein 6-pyruvoyl-tetrahydropterin synthase-related" evidence="2">
    <location>
        <begin position="106"/>
        <end position="426"/>
    </location>
</feature>
<dbReference type="AlphaFoldDB" id="A0A917CJA6"/>
<dbReference type="GO" id="GO:0016740">
    <property type="term" value="F:transferase activity"/>
    <property type="evidence" value="ECO:0007669"/>
    <property type="project" value="UniProtKB-KW"/>
</dbReference>
<feature type="transmembrane region" description="Helical" evidence="1">
    <location>
        <begin position="245"/>
        <end position="266"/>
    </location>
</feature>
<feature type="transmembrane region" description="Helical" evidence="1">
    <location>
        <begin position="416"/>
        <end position="433"/>
    </location>
</feature>
<evidence type="ECO:0000259" key="2">
    <source>
        <dbReference type="Pfam" id="PF10131"/>
    </source>
</evidence>
<evidence type="ECO:0000313" key="4">
    <source>
        <dbReference type="Proteomes" id="UP000654257"/>
    </source>
</evidence>
<keyword evidence="4" id="KW-1185">Reference proteome</keyword>
<gene>
    <name evidence="3" type="ORF">GCM10007304_00080</name>
</gene>
<proteinExistence type="predicted"/>
<name>A0A917CJA6_9NOCA</name>
<dbReference type="InterPro" id="IPR018776">
    <property type="entry name" value="Membrane_prot_PTPS-rel_domain"/>
</dbReference>
<feature type="transmembrane region" description="Helical" evidence="1">
    <location>
        <begin position="386"/>
        <end position="404"/>
    </location>
</feature>
<feature type="transmembrane region" description="Helical" evidence="1">
    <location>
        <begin position="316"/>
        <end position="334"/>
    </location>
</feature>
<evidence type="ECO:0000256" key="1">
    <source>
        <dbReference type="SAM" id="Phobius"/>
    </source>
</evidence>
<evidence type="ECO:0000313" key="3">
    <source>
        <dbReference type="EMBL" id="GGF90190.1"/>
    </source>
</evidence>
<reference evidence="3" key="2">
    <citation type="submission" date="2020-09" db="EMBL/GenBank/DDBJ databases">
        <authorList>
            <person name="Sun Q."/>
            <person name="Sedlacek I."/>
        </authorList>
    </citation>
    <scope>NUCLEOTIDE SEQUENCE</scope>
    <source>
        <strain evidence="3">CCM 7905</strain>
    </source>
</reference>
<dbReference type="Proteomes" id="UP000654257">
    <property type="component" value="Unassembled WGS sequence"/>
</dbReference>
<reference evidence="3" key="1">
    <citation type="journal article" date="2014" name="Int. J. Syst. Evol. Microbiol.">
        <title>Complete genome sequence of Corynebacterium casei LMG S-19264T (=DSM 44701T), isolated from a smear-ripened cheese.</title>
        <authorList>
            <consortium name="US DOE Joint Genome Institute (JGI-PGF)"/>
            <person name="Walter F."/>
            <person name="Albersmeier A."/>
            <person name="Kalinowski J."/>
            <person name="Ruckert C."/>
        </authorList>
    </citation>
    <scope>NUCLEOTIDE SEQUENCE</scope>
    <source>
        <strain evidence="3">CCM 7905</strain>
    </source>
</reference>
<organism evidence="3 4">
    <name type="scientific">Rhodococcoides trifolii</name>
    <dbReference type="NCBI Taxonomy" id="908250"/>
    <lineage>
        <taxon>Bacteria</taxon>
        <taxon>Bacillati</taxon>
        <taxon>Actinomycetota</taxon>
        <taxon>Actinomycetes</taxon>
        <taxon>Mycobacteriales</taxon>
        <taxon>Nocardiaceae</taxon>
        <taxon>Rhodococcoides</taxon>
    </lineage>
</organism>
<feature type="transmembrane region" description="Helical" evidence="1">
    <location>
        <begin position="93"/>
        <end position="113"/>
    </location>
</feature>
<dbReference type="Pfam" id="PF10131">
    <property type="entry name" value="PTPS_related"/>
    <property type="match status" value="1"/>
</dbReference>
<dbReference type="RefSeq" id="WP_188542689.1">
    <property type="nucleotide sequence ID" value="NZ_BMCU01000001.1"/>
</dbReference>
<keyword evidence="1" id="KW-1133">Transmembrane helix</keyword>